<keyword evidence="6 13" id="KW-0732">Signal</keyword>
<evidence type="ECO:0008006" key="18">
    <source>
        <dbReference type="Google" id="ProtNLM"/>
    </source>
</evidence>
<organism evidence="16 17">
    <name type="scientific">Veronia pacifica</name>
    <dbReference type="NCBI Taxonomy" id="1080227"/>
    <lineage>
        <taxon>Bacteria</taxon>
        <taxon>Pseudomonadati</taxon>
        <taxon>Pseudomonadota</taxon>
        <taxon>Gammaproteobacteria</taxon>
        <taxon>Vibrionales</taxon>
        <taxon>Vibrionaceae</taxon>
        <taxon>Veronia</taxon>
    </lineage>
</organism>
<evidence type="ECO:0000256" key="4">
    <source>
        <dbReference type="ARBA" id="ARBA00022452"/>
    </source>
</evidence>
<dbReference type="PANTHER" id="PTHR30069:SF29">
    <property type="entry name" value="HEMOGLOBIN AND HEMOGLOBIN-HAPTOGLOBIN-BINDING PROTEIN 1-RELATED"/>
    <property type="match status" value="1"/>
</dbReference>
<dbReference type="Gene3D" id="2.170.130.10">
    <property type="entry name" value="TonB-dependent receptor, plug domain"/>
    <property type="match status" value="1"/>
</dbReference>
<dbReference type="STRING" id="1080227.A8L45_05970"/>
<dbReference type="EMBL" id="LYBM01000007">
    <property type="protein sequence ID" value="ODA34514.1"/>
    <property type="molecule type" value="Genomic_DNA"/>
</dbReference>
<dbReference type="InterPro" id="IPR000531">
    <property type="entry name" value="Beta-barrel_TonB"/>
</dbReference>
<proteinExistence type="inferred from homology"/>
<evidence type="ECO:0000313" key="17">
    <source>
        <dbReference type="Proteomes" id="UP000094936"/>
    </source>
</evidence>
<keyword evidence="9" id="KW-0675">Receptor</keyword>
<dbReference type="InterPro" id="IPR012910">
    <property type="entry name" value="Plug_dom"/>
</dbReference>
<evidence type="ECO:0000259" key="15">
    <source>
        <dbReference type="Pfam" id="PF07715"/>
    </source>
</evidence>
<evidence type="ECO:0000256" key="10">
    <source>
        <dbReference type="ARBA" id="ARBA00023237"/>
    </source>
</evidence>
<evidence type="ECO:0000256" key="12">
    <source>
        <dbReference type="RuleBase" id="RU003357"/>
    </source>
</evidence>
<evidence type="ECO:0000256" key="11">
    <source>
        <dbReference type="PROSITE-ProRule" id="PRU01360"/>
    </source>
</evidence>
<dbReference type="PANTHER" id="PTHR30069">
    <property type="entry name" value="TONB-DEPENDENT OUTER MEMBRANE RECEPTOR"/>
    <property type="match status" value="1"/>
</dbReference>
<keyword evidence="3 11" id="KW-0813">Transport</keyword>
<dbReference type="GO" id="GO:0015344">
    <property type="term" value="F:siderophore uptake transmembrane transporter activity"/>
    <property type="evidence" value="ECO:0007669"/>
    <property type="project" value="TreeGrafter"/>
</dbReference>
<comment type="caution">
    <text evidence="16">The sequence shown here is derived from an EMBL/GenBank/DDBJ whole genome shotgun (WGS) entry which is preliminary data.</text>
</comment>
<sequence>MGNFHTSFTLIFSTLTLFSSTVTASQDSVGDTLNNEDVVEAYDDDSLDVIVVTGTKSKRKLLDVPVRTEVVSEKEIKTRHDRDLSETMKYVSSVQLTDIHGKDGKNIIMQGLNADQTLVLLDGLPTNLSANEATDITKLSLAGIKQIEIVKGAVSSLYGSNAMAGVVNIITKRPFDSGNGYELTFDAGSYGDANVRDGIVNDGAAKLYAYASDEDWYLKFVGDVRSQGGVDLDKTTYSINEYEGTKYNLSLAGGYRFSNGTVLEIKPSWYMDDIHAPYLGQLKPPHGRQKKDKIEKNERTGINVSVEKQLTDIIFASGYYIYSEQKQTSHQDFISTPKIDQTRTASSDAQKAELKFSIDITDVQLLTLGVVAESDSVEQTNDGLAELKDAKNEKVEFYAQDEIFITDELEVVPGFRYQDDKDFGSKLTPSLNARYSPAKLSDYQVTLRAGIGSGYKTPNLKERFYIFDHSALGYMVLGNRDLKPESSTSYQLGVDFRVNEKTSLALNTFSNKLENLIDTGLDKDKSTNELAIYSYLNVSKAKTEGFEGTLTAKITDNLKAEVSYNHLVATNLDNNPELNGKTLPERAKHTYLLTTSYSVPSLKTEFSVAGKYKSKVFVDERNNIESPGYSTIDFKANTKISDNLKVFIGINNATNVVQDASNNNDLRPSKGRYIYAGFEYKG</sequence>
<protein>
    <recommendedName>
        <fullName evidence="18">TonB-dependent receptor</fullName>
    </recommendedName>
</protein>
<dbReference type="Pfam" id="PF00593">
    <property type="entry name" value="TonB_dep_Rec_b-barrel"/>
    <property type="match status" value="1"/>
</dbReference>
<dbReference type="RefSeq" id="WP_068900220.1">
    <property type="nucleotide sequence ID" value="NZ_JBHUIF010000015.1"/>
</dbReference>
<dbReference type="Gene3D" id="2.40.170.20">
    <property type="entry name" value="TonB-dependent receptor, beta-barrel domain"/>
    <property type="match status" value="1"/>
</dbReference>
<dbReference type="Pfam" id="PF07715">
    <property type="entry name" value="Plug"/>
    <property type="match status" value="1"/>
</dbReference>
<evidence type="ECO:0000259" key="14">
    <source>
        <dbReference type="Pfam" id="PF00593"/>
    </source>
</evidence>
<dbReference type="PROSITE" id="PS52016">
    <property type="entry name" value="TONB_DEPENDENT_REC_3"/>
    <property type="match status" value="1"/>
</dbReference>
<dbReference type="GO" id="GO:0044718">
    <property type="term" value="P:siderophore transmembrane transport"/>
    <property type="evidence" value="ECO:0007669"/>
    <property type="project" value="TreeGrafter"/>
</dbReference>
<feature type="domain" description="TonB-dependent receptor plug" evidence="15">
    <location>
        <begin position="61"/>
        <end position="166"/>
    </location>
</feature>
<feature type="signal peptide" evidence="13">
    <location>
        <begin position="1"/>
        <end position="24"/>
    </location>
</feature>
<evidence type="ECO:0000313" key="16">
    <source>
        <dbReference type="EMBL" id="ODA34514.1"/>
    </source>
</evidence>
<dbReference type="CDD" id="cd01347">
    <property type="entry name" value="ligand_gated_channel"/>
    <property type="match status" value="1"/>
</dbReference>
<keyword evidence="10 11" id="KW-0998">Cell outer membrane</keyword>
<evidence type="ECO:0000256" key="7">
    <source>
        <dbReference type="ARBA" id="ARBA00023077"/>
    </source>
</evidence>
<comment type="similarity">
    <text evidence="2">Belongs to the TonB-dependent receptor family. Hemoglobin/haptoglobin binding protein subfamily.</text>
</comment>
<dbReference type="InterPro" id="IPR036942">
    <property type="entry name" value="Beta-barrel_TonB_sf"/>
</dbReference>
<evidence type="ECO:0000256" key="1">
    <source>
        <dbReference type="ARBA" id="ARBA00004571"/>
    </source>
</evidence>
<evidence type="ECO:0000256" key="3">
    <source>
        <dbReference type="ARBA" id="ARBA00022448"/>
    </source>
</evidence>
<comment type="subcellular location">
    <subcellularLocation>
        <location evidence="1 11">Cell outer membrane</location>
        <topology evidence="1 11">Multi-pass membrane protein</topology>
    </subcellularLocation>
</comment>
<dbReference type="InterPro" id="IPR039426">
    <property type="entry name" value="TonB-dep_rcpt-like"/>
</dbReference>
<evidence type="ECO:0000256" key="9">
    <source>
        <dbReference type="ARBA" id="ARBA00023170"/>
    </source>
</evidence>
<name>A0A1C3EMQ2_9GAMM</name>
<evidence type="ECO:0000256" key="8">
    <source>
        <dbReference type="ARBA" id="ARBA00023136"/>
    </source>
</evidence>
<keyword evidence="8 11" id="KW-0472">Membrane</keyword>
<evidence type="ECO:0000256" key="13">
    <source>
        <dbReference type="SAM" id="SignalP"/>
    </source>
</evidence>
<dbReference type="AlphaFoldDB" id="A0A1C3EMQ2"/>
<evidence type="ECO:0000256" key="6">
    <source>
        <dbReference type="ARBA" id="ARBA00022729"/>
    </source>
</evidence>
<dbReference type="Proteomes" id="UP000094936">
    <property type="component" value="Unassembled WGS sequence"/>
</dbReference>
<accession>A0A1C3EMQ2</accession>
<evidence type="ECO:0000256" key="5">
    <source>
        <dbReference type="ARBA" id="ARBA00022692"/>
    </source>
</evidence>
<gene>
    <name evidence="16" type="ORF">A8L45_05970</name>
</gene>
<dbReference type="GO" id="GO:0009279">
    <property type="term" value="C:cell outer membrane"/>
    <property type="evidence" value="ECO:0007669"/>
    <property type="project" value="UniProtKB-SubCell"/>
</dbReference>
<keyword evidence="17" id="KW-1185">Reference proteome</keyword>
<dbReference type="SUPFAM" id="SSF56935">
    <property type="entry name" value="Porins"/>
    <property type="match status" value="1"/>
</dbReference>
<feature type="chain" id="PRO_5008673246" description="TonB-dependent receptor" evidence="13">
    <location>
        <begin position="25"/>
        <end position="682"/>
    </location>
</feature>
<evidence type="ECO:0000256" key="2">
    <source>
        <dbReference type="ARBA" id="ARBA00008143"/>
    </source>
</evidence>
<feature type="domain" description="TonB-dependent receptor-like beta-barrel" evidence="14">
    <location>
        <begin position="234"/>
        <end position="652"/>
    </location>
</feature>
<keyword evidence="4 11" id="KW-1134">Transmembrane beta strand</keyword>
<reference evidence="16 17" key="1">
    <citation type="submission" date="2016-05" db="EMBL/GenBank/DDBJ databases">
        <title>Genomic Taxonomy of the Vibrionaceae.</title>
        <authorList>
            <person name="Gomez-Gil B."/>
            <person name="Enciso-Ibarra J."/>
        </authorList>
    </citation>
    <scope>NUCLEOTIDE SEQUENCE [LARGE SCALE GENOMIC DNA]</scope>
    <source>
        <strain evidence="16 17">CAIM 1920</strain>
    </source>
</reference>
<keyword evidence="7 12" id="KW-0798">TonB box</keyword>
<dbReference type="InterPro" id="IPR037066">
    <property type="entry name" value="Plug_dom_sf"/>
</dbReference>
<keyword evidence="5 11" id="KW-0812">Transmembrane</keyword>